<dbReference type="Proteomes" id="UP000004664">
    <property type="component" value="Unassembled WGS sequence"/>
</dbReference>
<dbReference type="AlphaFoldDB" id="G3IRB6"/>
<dbReference type="RefSeq" id="WP_006890102.1">
    <property type="nucleotide sequence ID" value="NZ_JH109152.1"/>
</dbReference>
<reference evidence="1 2" key="1">
    <citation type="submission" date="2011-06" db="EMBL/GenBank/DDBJ databases">
        <title>Genomic sequence of Methylobacter tundripaludum SV96.</title>
        <authorList>
            <consortium name="US DOE Joint Genome Institute"/>
            <person name="Lucas S."/>
            <person name="Han J."/>
            <person name="Lapidus A."/>
            <person name="Cheng J.-F."/>
            <person name="Goodwin L."/>
            <person name="Pitluck S."/>
            <person name="Held B."/>
            <person name="Detter J.C."/>
            <person name="Han C."/>
            <person name="Tapia R."/>
            <person name="Land M."/>
            <person name="Hauser L."/>
            <person name="Kyrpides N."/>
            <person name="Ivanova N."/>
            <person name="Ovchinnikova G."/>
            <person name="Pagani I."/>
            <person name="Klotz M.G."/>
            <person name="Dispirito A.A."/>
            <person name="Murrell J.C."/>
            <person name="Dunfield P."/>
            <person name="Kalyuzhnaya M.G."/>
            <person name="Svenning M."/>
            <person name="Trotsenko Y.A."/>
            <person name="Stein L.Y."/>
            <person name="Woyke T."/>
        </authorList>
    </citation>
    <scope>NUCLEOTIDE SEQUENCE [LARGE SCALE GENOMIC DNA]</scope>
    <source>
        <strain evidence="2">ATCC BAA-1195 / DSM 17260 / SV96</strain>
    </source>
</reference>
<dbReference type="STRING" id="697282.Mettu_0928"/>
<dbReference type="EMBL" id="JH109152">
    <property type="protein sequence ID" value="EGW22127.1"/>
    <property type="molecule type" value="Genomic_DNA"/>
</dbReference>
<sequence length="83" mass="9043">MVTTKVDHIRSRGRQRQLSALQNTVDQWNTKHPTGTVVRITNGVGVATQAPTSAPAMLLAKSTPVVWLKGIHNYVALSRVVVI</sequence>
<evidence type="ECO:0000313" key="2">
    <source>
        <dbReference type="Proteomes" id="UP000004664"/>
    </source>
</evidence>
<dbReference type="OrthoDB" id="7107929at2"/>
<accession>G3IRB6</accession>
<dbReference type="HOGENOM" id="CLU_2538750_0_0_6"/>
<organism evidence="1 2">
    <name type="scientific">Methylobacter tundripaludum (strain ATCC BAA-1195 / DSM 17260 / SV96)</name>
    <dbReference type="NCBI Taxonomy" id="697282"/>
    <lineage>
        <taxon>Bacteria</taxon>
        <taxon>Pseudomonadati</taxon>
        <taxon>Pseudomonadota</taxon>
        <taxon>Gammaproteobacteria</taxon>
        <taxon>Methylococcales</taxon>
        <taxon>Methylococcaceae</taxon>
        <taxon>Methylobacter</taxon>
    </lineage>
</organism>
<name>G3IRB6_METTV</name>
<gene>
    <name evidence="1" type="ORF">Mettu_0928</name>
</gene>
<keyword evidence="2" id="KW-1185">Reference proteome</keyword>
<evidence type="ECO:0000313" key="1">
    <source>
        <dbReference type="EMBL" id="EGW22127.1"/>
    </source>
</evidence>
<protein>
    <submittedName>
        <fullName evidence="1">Uncharacterized protein</fullName>
    </submittedName>
</protein>
<proteinExistence type="predicted"/>